<evidence type="ECO:0000259" key="1">
    <source>
        <dbReference type="Pfam" id="PF06792"/>
    </source>
</evidence>
<dbReference type="InterPro" id="IPR008322">
    <property type="entry name" value="UPF0261"/>
</dbReference>
<dbReference type="CDD" id="cd15488">
    <property type="entry name" value="Tm-1-like"/>
    <property type="match status" value="1"/>
</dbReference>
<dbReference type="InterPro" id="IPR044122">
    <property type="entry name" value="UPF0261_N"/>
</dbReference>
<comment type="caution">
    <text evidence="3">The sequence shown here is derived from an EMBL/GenBank/DDBJ whole genome shotgun (WGS) entry which is preliminary data.</text>
</comment>
<gene>
    <name evidence="3" type="ORF">BBAD15_g6062</name>
</gene>
<evidence type="ECO:0000313" key="4">
    <source>
        <dbReference type="Proteomes" id="UP000030106"/>
    </source>
</evidence>
<dbReference type="AlphaFoldDB" id="A0A0A2VLZ6"/>
<dbReference type="EMBL" id="ANFO01000564">
    <property type="protein sequence ID" value="KGQ08623.1"/>
    <property type="molecule type" value="Genomic_DNA"/>
</dbReference>
<dbReference type="PANTHER" id="PTHR31862">
    <property type="entry name" value="UPF0261 DOMAIN PROTEIN (AFU_ORTHOLOGUE AFUA_1G10120)"/>
    <property type="match status" value="1"/>
</dbReference>
<dbReference type="InterPro" id="IPR051353">
    <property type="entry name" value="Tobamovirus_resist_UPF0261"/>
</dbReference>
<accession>A0A0A2VLZ6</accession>
<dbReference type="PIRSF" id="PIRSF033271">
    <property type="entry name" value="UCP033271"/>
    <property type="match status" value="1"/>
</dbReference>
<protein>
    <submittedName>
        <fullName evidence="3">Uncharacterized protein</fullName>
    </submittedName>
</protein>
<name>A0A0A2VLZ6_BEABA</name>
<evidence type="ECO:0000313" key="3">
    <source>
        <dbReference type="EMBL" id="KGQ08623.1"/>
    </source>
</evidence>
<feature type="domain" description="UPF0261" evidence="1">
    <location>
        <begin position="2"/>
        <end position="174"/>
    </location>
</feature>
<evidence type="ECO:0000259" key="2">
    <source>
        <dbReference type="Pfam" id="PF23189"/>
    </source>
</evidence>
<dbReference type="eggNOG" id="ENOG502QT37">
    <property type="taxonomic scope" value="Eukaryota"/>
</dbReference>
<dbReference type="Pfam" id="PF23189">
    <property type="entry name" value="UPF0261_C"/>
    <property type="match status" value="1"/>
</dbReference>
<proteinExistence type="predicted"/>
<dbReference type="Proteomes" id="UP000030106">
    <property type="component" value="Unassembled WGS sequence"/>
</dbReference>
<reference evidence="3 4" key="1">
    <citation type="submission" date="2012-10" db="EMBL/GenBank/DDBJ databases">
        <title>Genome sequencing and analysis of entomopathogenic fungi Beauveria bassiana D1-5.</title>
        <authorList>
            <person name="Li Q."/>
            <person name="Wang L."/>
            <person name="Zhang Z."/>
            <person name="Wang Q."/>
            <person name="Ren J."/>
            <person name="Wang M."/>
            <person name="Xu W."/>
            <person name="Wang J."/>
            <person name="Lu Y."/>
            <person name="Du Q."/>
            <person name="Sun Z."/>
        </authorList>
    </citation>
    <scope>NUCLEOTIDE SEQUENCE [LARGE SCALE GENOMIC DNA]</scope>
    <source>
        <strain evidence="3 4">D1-5</strain>
    </source>
</reference>
<dbReference type="HOGENOM" id="CLU_036813_1_0_1"/>
<dbReference type="Pfam" id="PF06792">
    <property type="entry name" value="UPF0261"/>
    <property type="match status" value="1"/>
</dbReference>
<dbReference type="OrthoDB" id="10264588at2759"/>
<dbReference type="Gene3D" id="3.40.50.12030">
    <property type="entry name" value="Uncharacterised protein family UPF0261, NC domain"/>
    <property type="match status" value="1"/>
</dbReference>
<dbReference type="InterPro" id="IPR056778">
    <property type="entry name" value="UPF0261_C"/>
</dbReference>
<dbReference type="Gene3D" id="3.40.50.12020">
    <property type="entry name" value="Uncharacterised protein family UPF0261, NN domain"/>
    <property type="match status" value="1"/>
</dbReference>
<feature type="domain" description="UPF0261" evidence="2">
    <location>
        <begin position="193"/>
        <end position="410"/>
    </location>
</feature>
<dbReference type="NCBIfam" id="NF002674">
    <property type="entry name" value="PRK02399.1-2"/>
    <property type="match status" value="1"/>
</dbReference>
<dbReference type="STRING" id="1245745.A0A0A2VLZ6"/>
<dbReference type="PANTHER" id="PTHR31862:SF1">
    <property type="entry name" value="UPF0261 DOMAIN PROTEIN (AFU_ORTHOLOGUE AFUA_1G10120)"/>
    <property type="match status" value="1"/>
</dbReference>
<sequence>MPTVAVIGTCDTKFDELQFLRDRVLENGDIKTILIDVGWRATENSDITISQPTLIHEYGDGRDVSSLSRGQFIEFISTCAAQAVKKLYESHSIDGIVSASGSGGTSLVSSIMRDVLPIGFPKLIVSTIASGNTEPIIGETDIALMYSVVDVAGLNDVLKGILSNAGAAIGAAAASWSKRRLAAPNEDSKSSGKKRVGITMFGVTTPGVDAIRSHLESNYPIETYIFHATGRGGKAMERLCREGLLDAVIDLTTTEIADYIAGGVMPAAEDRLDAAVEKGIPNIVSLGATDMINFGARDTVPDSFKERTIVEHNSLVTLVRTSPKECAEIGKFLADKLRRTNVPEKTQVWIPKGGVSMLAVQGQPFADAEADAALFNAVREGLKDTDIEIMEDERDIDDADLAKEIAVSLARKLGLERTR</sequence>
<organism evidence="3 4">
    <name type="scientific">Beauveria bassiana D1-5</name>
    <dbReference type="NCBI Taxonomy" id="1245745"/>
    <lineage>
        <taxon>Eukaryota</taxon>
        <taxon>Fungi</taxon>
        <taxon>Dikarya</taxon>
        <taxon>Ascomycota</taxon>
        <taxon>Pezizomycotina</taxon>
        <taxon>Sordariomycetes</taxon>
        <taxon>Hypocreomycetidae</taxon>
        <taxon>Hypocreales</taxon>
        <taxon>Cordycipitaceae</taxon>
        <taxon>Beauveria</taxon>
    </lineage>
</organism>